<dbReference type="GO" id="GO:0043565">
    <property type="term" value="F:sequence-specific DNA binding"/>
    <property type="evidence" value="ECO:0007669"/>
    <property type="project" value="InterPro"/>
</dbReference>
<dbReference type="PANTHER" id="PTHR43280:SF28">
    <property type="entry name" value="HTH-TYPE TRANSCRIPTIONAL ACTIVATOR RHAS"/>
    <property type="match status" value="1"/>
</dbReference>
<evidence type="ECO:0000313" key="6">
    <source>
        <dbReference type="Proteomes" id="UP000199225"/>
    </source>
</evidence>
<reference evidence="6" key="1">
    <citation type="submission" date="2016-10" db="EMBL/GenBank/DDBJ databases">
        <authorList>
            <person name="Varghese N."/>
            <person name="Submissions S."/>
        </authorList>
    </citation>
    <scope>NUCLEOTIDE SEQUENCE [LARGE SCALE GENOMIC DNA]</scope>
    <source>
        <strain evidence="6">DSM 4771</strain>
    </source>
</reference>
<sequence>MESAEQLYLRHLDENIHIMNSLDIDRNQTEDFQSVYRLLMNRDRDTLFRIFRFTGTKHEGIPSDEEWGRIQFSWKSIIISASLQASIQRFTPMTMAQIFSLLFTIDDMAPAHFETGAHFLTDKMLALYASGIKEFDHISNPHVGKAIQLINSKLKSSRLSLKVVADKLEISSPYLSAIFHEEMDESITAYIHRKKIEASTEHLMFTNYSIQRIAEEYGYSSVTSYGRKFKEIMDTTPLKYRKNHAI</sequence>
<dbReference type="SMART" id="SM00342">
    <property type="entry name" value="HTH_ARAC"/>
    <property type="match status" value="1"/>
</dbReference>
<keyword evidence="2" id="KW-0238">DNA-binding</keyword>
<evidence type="ECO:0000259" key="4">
    <source>
        <dbReference type="PROSITE" id="PS01124"/>
    </source>
</evidence>
<evidence type="ECO:0000256" key="3">
    <source>
        <dbReference type="ARBA" id="ARBA00023163"/>
    </source>
</evidence>
<dbReference type="PROSITE" id="PS00041">
    <property type="entry name" value="HTH_ARAC_FAMILY_1"/>
    <property type="match status" value="1"/>
</dbReference>
<dbReference type="Pfam" id="PF12833">
    <property type="entry name" value="HTH_18"/>
    <property type="match status" value="1"/>
</dbReference>
<dbReference type="EMBL" id="FNEV01000003">
    <property type="protein sequence ID" value="SDJ26456.1"/>
    <property type="molecule type" value="Genomic_DNA"/>
</dbReference>
<name>A0A1G8SB50_9BACI</name>
<dbReference type="InterPro" id="IPR009057">
    <property type="entry name" value="Homeodomain-like_sf"/>
</dbReference>
<dbReference type="Gene3D" id="1.10.10.60">
    <property type="entry name" value="Homeodomain-like"/>
    <property type="match status" value="2"/>
</dbReference>
<dbReference type="GO" id="GO:0003700">
    <property type="term" value="F:DNA-binding transcription factor activity"/>
    <property type="evidence" value="ECO:0007669"/>
    <property type="project" value="InterPro"/>
</dbReference>
<gene>
    <name evidence="5" type="ORF">SAMN04490247_1358</name>
</gene>
<dbReference type="PANTHER" id="PTHR43280">
    <property type="entry name" value="ARAC-FAMILY TRANSCRIPTIONAL REGULATOR"/>
    <property type="match status" value="1"/>
</dbReference>
<protein>
    <submittedName>
        <fullName evidence="5">Helix-turn-helix domain-containing protein</fullName>
    </submittedName>
</protein>
<dbReference type="AlphaFoldDB" id="A0A1G8SB50"/>
<dbReference type="SUPFAM" id="SSF46689">
    <property type="entry name" value="Homeodomain-like"/>
    <property type="match status" value="1"/>
</dbReference>
<accession>A0A1G8SB50</accession>
<dbReference type="STRING" id="86666.SAMN04490247_1358"/>
<organism evidence="5 6">
    <name type="scientific">Salimicrobium halophilum</name>
    <dbReference type="NCBI Taxonomy" id="86666"/>
    <lineage>
        <taxon>Bacteria</taxon>
        <taxon>Bacillati</taxon>
        <taxon>Bacillota</taxon>
        <taxon>Bacilli</taxon>
        <taxon>Bacillales</taxon>
        <taxon>Bacillaceae</taxon>
        <taxon>Salimicrobium</taxon>
    </lineage>
</organism>
<dbReference type="OrthoDB" id="247151at2"/>
<dbReference type="InterPro" id="IPR018060">
    <property type="entry name" value="HTH_AraC"/>
</dbReference>
<evidence type="ECO:0000256" key="2">
    <source>
        <dbReference type="ARBA" id="ARBA00023125"/>
    </source>
</evidence>
<keyword evidence="1" id="KW-0805">Transcription regulation</keyword>
<dbReference type="RefSeq" id="WP_093193112.1">
    <property type="nucleotide sequence ID" value="NZ_FNEV01000003.1"/>
</dbReference>
<evidence type="ECO:0000313" key="5">
    <source>
        <dbReference type="EMBL" id="SDJ26456.1"/>
    </source>
</evidence>
<dbReference type="Proteomes" id="UP000199225">
    <property type="component" value="Unassembled WGS sequence"/>
</dbReference>
<keyword evidence="6" id="KW-1185">Reference proteome</keyword>
<dbReference type="InterPro" id="IPR018062">
    <property type="entry name" value="HTH_AraC-typ_CS"/>
</dbReference>
<keyword evidence="3" id="KW-0804">Transcription</keyword>
<evidence type="ECO:0000256" key="1">
    <source>
        <dbReference type="ARBA" id="ARBA00023015"/>
    </source>
</evidence>
<feature type="domain" description="HTH araC/xylS-type" evidence="4">
    <location>
        <begin position="144"/>
        <end position="243"/>
    </location>
</feature>
<proteinExistence type="predicted"/>
<dbReference type="PROSITE" id="PS01124">
    <property type="entry name" value="HTH_ARAC_FAMILY_2"/>
    <property type="match status" value="1"/>
</dbReference>